<dbReference type="Proteomes" id="UP000813462">
    <property type="component" value="Unassembled WGS sequence"/>
</dbReference>
<evidence type="ECO:0000313" key="3">
    <source>
        <dbReference type="EMBL" id="KAH7541760.1"/>
    </source>
</evidence>
<keyword evidence="2" id="KW-0812">Transmembrane</keyword>
<gene>
    <name evidence="3" type="ORF">FEM48_Zijuj02G0001900</name>
</gene>
<protein>
    <submittedName>
        <fullName evidence="3">Uncharacterized protein</fullName>
    </submittedName>
</protein>
<feature type="compositionally biased region" description="Basic residues" evidence="1">
    <location>
        <begin position="8"/>
        <end position="20"/>
    </location>
</feature>
<keyword evidence="2" id="KW-1133">Transmembrane helix</keyword>
<reference evidence="3" key="1">
    <citation type="journal article" date="2021" name="Front. Plant Sci.">
        <title>Chromosome-Scale Genome Assembly for Chinese Sour Jujube and Insights Into Its Genome Evolution and Domestication Signature.</title>
        <authorList>
            <person name="Shen L.-Y."/>
            <person name="Luo H."/>
            <person name="Wang X.-L."/>
            <person name="Wang X.-M."/>
            <person name="Qiu X.-J."/>
            <person name="Liu H."/>
            <person name="Zhou S.-S."/>
            <person name="Jia K.-H."/>
            <person name="Nie S."/>
            <person name="Bao Y.-T."/>
            <person name="Zhang R.-G."/>
            <person name="Yun Q.-Z."/>
            <person name="Chai Y.-H."/>
            <person name="Lu J.-Y."/>
            <person name="Li Y."/>
            <person name="Zhao S.-W."/>
            <person name="Mao J.-F."/>
            <person name="Jia S.-G."/>
            <person name="Mao Y.-M."/>
        </authorList>
    </citation>
    <scope>NUCLEOTIDE SEQUENCE</scope>
    <source>
        <strain evidence="3">AT0</strain>
        <tissue evidence="3">Leaf</tissue>
    </source>
</reference>
<evidence type="ECO:0000313" key="4">
    <source>
        <dbReference type="Proteomes" id="UP000813462"/>
    </source>
</evidence>
<dbReference type="EMBL" id="JAEACU010000002">
    <property type="protein sequence ID" value="KAH7541760.1"/>
    <property type="molecule type" value="Genomic_DNA"/>
</dbReference>
<dbReference type="AlphaFoldDB" id="A0A978VSG5"/>
<feature type="transmembrane region" description="Helical" evidence="2">
    <location>
        <begin position="76"/>
        <end position="103"/>
    </location>
</feature>
<proteinExistence type="predicted"/>
<comment type="caution">
    <text evidence="3">The sequence shown here is derived from an EMBL/GenBank/DDBJ whole genome shotgun (WGS) entry which is preliminary data.</text>
</comment>
<feature type="region of interest" description="Disordered" evidence="1">
    <location>
        <begin position="1"/>
        <end position="39"/>
    </location>
</feature>
<organism evidence="3 4">
    <name type="scientific">Ziziphus jujuba var. spinosa</name>
    <dbReference type="NCBI Taxonomy" id="714518"/>
    <lineage>
        <taxon>Eukaryota</taxon>
        <taxon>Viridiplantae</taxon>
        <taxon>Streptophyta</taxon>
        <taxon>Embryophyta</taxon>
        <taxon>Tracheophyta</taxon>
        <taxon>Spermatophyta</taxon>
        <taxon>Magnoliopsida</taxon>
        <taxon>eudicotyledons</taxon>
        <taxon>Gunneridae</taxon>
        <taxon>Pentapetalae</taxon>
        <taxon>rosids</taxon>
        <taxon>fabids</taxon>
        <taxon>Rosales</taxon>
        <taxon>Rhamnaceae</taxon>
        <taxon>Paliureae</taxon>
        <taxon>Ziziphus</taxon>
    </lineage>
</organism>
<sequence>MIYMASRNRLRASRSPKKASKLGGVACPHPSIPKPSPQIHPRSAEQLILAHGTLQHNIAYPQQPALAISAFGIANAFALCLFQTLLIFIQLLLGLMTMFWLFLSKPILPPHSSSQGRS</sequence>
<name>A0A978VSG5_ZIZJJ</name>
<keyword evidence="2" id="KW-0472">Membrane</keyword>
<evidence type="ECO:0000256" key="2">
    <source>
        <dbReference type="SAM" id="Phobius"/>
    </source>
</evidence>
<accession>A0A978VSG5</accession>
<evidence type="ECO:0000256" key="1">
    <source>
        <dbReference type="SAM" id="MobiDB-lite"/>
    </source>
</evidence>